<organism evidence="1 2">
    <name type="scientific">Ectocarpus siliculosus</name>
    <name type="common">Brown alga</name>
    <name type="synonym">Conferva siliculosa</name>
    <dbReference type="NCBI Taxonomy" id="2880"/>
    <lineage>
        <taxon>Eukaryota</taxon>
        <taxon>Sar</taxon>
        <taxon>Stramenopiles</taxon>
        <taxon>Ochrophyta</taxon>
        <taxon>PX clade</taxon>
        <taxon>Phaeophyceae</taxon>
        <taxon>Ectocarpales</taxon>
        <taxon>Ectocarpaceae</taxon>
        <taxon>Ectocarpus</taxon>
    </lineage>
</organism>
<reference evidence="1 2" key="1">
    <citation type="journal article" date="2010" name="Nature">
        <title>The Ectocarpus genome and the independent evolution of multicellularity in brown algae.</title>
        <authorList>
            <person name="Cock J.M."/>
            <person name="Sterck L."/>
            <person name="Rouze P."/>
            <person name="Scornet D."/>
            <person name="Allen A.E."/>
            <person name="Amoutzias G."/>
            <person name="Anthouard V."/>
            <person name="Artiguenave F."/>
            <person name="Aury J.M."/>
            <person name="Badger J.H."/>
            <person name="Beszteri B."/>
            <person name="Billiau K."/>
            <person name="Bonnet E."/>
            <person name="Bothwell J.H."/>
            <person name="Bowler C."/>
            <person name="Boyen C."/>
            <person name="Brownlee C."/>
            <person name="Carrano C.J."/>
            <person name="Charrier B."/>
            <person name="Cho G.Y."/>
            <person name="Coelho S.M."/>
            <person name="Collen J."/>
            <person name="Corre E."/>
            <person name="Da Silva C."/>
            <person name="Delage L."/>
            <person name="Delaroque N."/>
            <person name="Dittami S.M."/>
            <person name="Doulbeau S."/>
            <person name="Elias M."/>
            <person name="Farnham G."/>
            <person name="Gachon C.M."/>
            <person name="Gschloessl B."/>
            <person name="Heesch S."/>
            <person name="Jabbari K."/>
            <person name="Jubin C."/>
            <person name="Kawai H."/>
            <person name="Kimura K."/>
            <person name="Kloareg B."/>
            <person name="Kupper F.C."/>
            <person name="Lang D."/>
            <person name="Le Bail A."/>
            <person name="Leblanc C."/>
            <person name="Lerouge P."/>
            <person name="Lohr M."/>
            <person name="Lopez P.J."/>
            <person name="Martens C."/>
            <person name="Maumus F."/>
            <person name="Michel G."/>
            <person name="Miranda-Saavedra D."/>
            <person name="Morales J."/>
            <person name="Moreau H."/>
            <person name="Motomura T."/>
            <person name="Nagasato C."/>
            <person name="Napoli C.A."/>
            <person name="Nelson D.R."/>
            <person name="Nyvall-Collen P."/>
            <person name="Peters A.F."/>
            <person name="Pommier C."/>
            <person name="Potin P."/>
            <person name="Poulain J."/>
            <person name="Quesneville H."/>
            <person name="Read B."/>
            <person name="Rensing S.A."/>
            <person name="Ritter A."/>
            <person name="Rousvoal S."/>
            <person name="Samanta M."/>
            <person name="Samson G."/>
            <person name="Schroeder D.C."/>
            <person name="Segurens B."/>
            <person name="Strittmatter M."/>
            <person name="Tonon T."/>
            <person name="Tregear J.W."/>
            <person name="Valentin K."/>
            <person name="von Dassow P."/>
            <person name="Yamagishi T."/>
            <person name="Van de Peer Y."/>
            <person name="Wincker P."/>
        </authorList>
    </citation>
    <scope>NUCLEOTIDE SEQUENCE [LARGE SCALE GENOMIC DNA]</scope>
    <source>
        <strain evidence="2">Ec32 / CCAP1310/4</strain>
    </source>
</reference>
<accession>D7FUE7</accession>
<gene>
    <name evidence="1" type="ORF">Esi_0027_0107</name>
</gene>
<keyword evidence="2" id="KW-1185">Reference proteome</keyword>
<name>D7FUE7_ECTSI</name>
<dbReference type="EMBL" id="FN648453">
    <property type="protein sequence ID" value="CBJ26217.1"/>
    <property type="molecule type" value="Genomic_DNA"/>
</dbReference>
<dbReference type="Proteomes" id="UP000002630">
    <property type="component" value="Linkage Group LG09"/>
</dbReference>
<evidence type="ECO:0000313" key="2">
    <source>
        <dbReference type="Proteomes" id="UP000002630"/>
    </source>
</evidence>
<proteinExistence type="predicted"/>
<dbReference type="InParanoid" id="D7FUE7"/>
<dbReference type="EMBL" id="FN649734">
    <property type="protein sequence ID" value="CBJ26217.1"/>
    <property type="molecule type" value="Genomic_DNA"/>
</dbReference>
<dbReference type="AlphaFoldDB" id="D7FUE7"/>
<sequence>MGRHGVIAFHNFWGIREKDITERVEATCGDIESGLIAKYRYNF</sequence>
<evidence type="ECO:0000313" key="1">
    <source>
        <dbReference type="EMBL" id="CBJ26217.1"/>
    </source>
</evidence>
<protein>
    <submittedName>
        <fullName evidence="1">Uncharacterized protein</fullName>
    </submittedName>
</protein>